<evidence type="ECO:0000259" key="3">
    <source>
        <dbReference type="Pfam" id="PF00656"/>
    </source>
</evidence>
<dbReference type="Gene3D" id="3.40.50.1460">
    <property type="match status" value="1"/>
</dbReference>
<feature type="region of interest" description="Disordered" evidence="1">
    <location>
        <begin position="419"/>
        <end position="575"/>
    </location>
</feature>
<feature type="domain" description="Peptidase C14 caspase" evidence="3">
    <location>
        <begin position="5"/>
        <end position="247"/>
    </location>
</feature>
<proteinExistence type="predicted"/>
<gene>
    <name evidence="4" type="ORF">GCM10010324_63320</name>
</gene>
<evidence type="ECO:0000256" key="1">
    <source>
        <dbReference type="SAM" id="MobiDB-lite"/>
    </source>
</evidence>
<keyword evidence="2" id="KW-1133">Transmembrane helix</keyword>
<dbReference type="InterPro" id="IPR011600">
    <property type="entry name" value="Pept_C14_caspase"/>
</dbReference>
<feature type="compositionally biased region" description="Low complexity" evidence="1">
    <location>
        <begin position="515"/>
        <end position="536"/>
    </location>
</feature>
<dbReference type="EMBL" id="BMUT01000019">
    <property type="protein sequence ID" value="GGY07787.1"/>
    <property type="molecule type" value="Genomic_DNA"/>
</dbReference>
<dbReference type="Proteomes" id="UP000659223">
    <property type="component" value="Unassembled WGS sequence"/>
</dbReference>
<evidence type="ECO:0000256" key="2">
    <source>
        <dbReference type="SAM" id="Phobius"/>
    </source>
</evidence>
<dbReference type="InterPro" id="IPR029030">
    <property type="entry name" value="Caspase-like_dom_sf"/>
</dbReference>
<dbReference type="NCBIfam" id="NF047832">
    <property type="entry name" value="caspase_w_EACC1"/>
    <property type="match status" value="1"/>
</dbReference>
<name>A0ABQ2Z9K4_9ACTN</name>
<dbReference type="RefSeq" id="WP_190025201.1">
    <property type="nucleotide sequence ID" value="NZ_BMUT01000019.1"/>
</dbReference>
<dbReference type="Pfam" id="PF00656">
    <property type="entry name" value="Peptidase_C14"/>
    <property type="match status" value="1"/>
</dbReference>
<dbReference type="PROSITE" id="PS00018">
    <property type="entry name" value="EF_HAND_1"/>
    <property type="match status" value="1"/>
</dbReference>
<comment type="caution">
    <text evidence="4">The sequence shown here is derived from an EMBL/GenBank/DDBJ whole genome shotgun (WGS) entry which is preliminary data.</text>
</comment>
<dbReference type="PANTHER" id="PTHR22576:SF37">
    <property type="entry name" value="MUCOSA-ASSOCIATED LYMPHOID TISSUE LYMPHOMA TRANSLOCATION PROTEIN 1"/>
    <property type="match status" value="1"/>
</dbReference>
<feature type="transmembrane region" description="Helical" evidence="2">
    <location>
        <begin position="626"/>
        <end position="647"/>
    </location>
</feature>
<feature type="compositionally biased region" description="Pro residues" evidence="1">
    <location>
        <begin position="443"/>
        <end position="459"/>
    </location>
</feature>
<evidence type="ECO:0000313" key="5">
    <source>
        <dbReference type="Proteomes" id="UP000659223"/>
    </source>
</evidence>
<feature type="transmembrane region" description="Helical" evidence="2">
    <location>
        <begin position="579"/>
        <end position="605"/>
    </location>
</feature>
<protein>
    <recommendedName>
        <fullName evidence="3">Peptidase C14 caspase domain-containing protein</fullName>
    </recommendedName>
</protein>
<sequence>MTESRYALIVANDSYQDAGLRQLMSPARDAEALAGVLGDPRIGGFEVRIVRNEPSHAIAMRLDDFFADRRPGDTLLVHFSCHGLKSESGELYFAAGNTTPRRLASTAVPADFVRRCMSCTRARSIVLFLDCCYGGAFPQGAVARAAGDVGVLESFAGEKLGGGRGWAVITASNSMEYAFEGAELTQTAGPRPSVFTSALVSGLATGEADLDEDGRISLDELYEYVFDRVRQENPNQTPSRSVDMQGDLYLARSHRRRIAPSPVPDDVRAAMHSPDIYTRRGAIAELRARMENPDLSVAVGAREALAEMARKDIRAVADEAGRALSEVAVNPYPARLDFGPVPQHAPSPHRSVRLLGPPLARSCAAHPKEDWLRVAEASDGLDISVDTSTGPGHLSGGIVLKGVVGEGLVRVEVEMLPAEGRAPVPPDRPVSRDRPTTGVPAAGKPPAPAQPPGMPPPAGHRPMPTRTPVTQTPGTHEPRPQTPVHHPASGTLHPPPGGKPAPAAEPTTKPPAEPPAVAAASAATAARPAARPVAHTPAHRRAAAPPPTAHAPSASHRPQAPVGRQPQTPPAGPQRAPALAAFSLGLAVTSLITLVFAAVAAFRAVEARVYNTPPTTLDNEVARFGMTGSLLASLITAVLALVVVATARHSLGSSATPEASYAEGPVRATRVLTRTAKTIAIPVLTLAALILLTYLIARSHA</sequence>
<dbReference type="SUPFAM" id="SSF52129">
    <property type="entry name" value="Caspase-like"/>
    <property type="match status" value="1"/>
</dbReference>
<dbReference type="PANTHER" id="PTHR22576">
    <property type="entry name" value="MUCOSA ASSOCIATED LYMPHOID TISSUE LYMPHOMA TRANSLOCATION PROTEIN 1/PARACASPASE"/>
    <property type="match status" value="1"/>
</dbReference>
<dbReference type="InterPro" id="IPR052039">
    <property type="entry name" value="Caspase-related_regulators"/>
</dbReference>
<evidence type="ECO:0000313" key="4">
    <source>
        <dbReference type="EMBL" id="GGY07787.1"/>
    </source>
</evidence>
<dbReference type="InterPro" id="IPR018247">
    <property type="entry name" value="EF_Hand_1_Ca_BS"/>
</dbReference>
<keyword evidence="5" id="KW-1185">Reference proteome</keyword>
<keyword evidence="2" id="KW-0812">Transmembrane</keyword>
<organism evidence="4 5">
    <name type="scientific">Streptomyces hiroshimensis</name>
    <dbReference type="NCBI Taxonomy" id="66424"/>
    <lineage>
        <taxon>Bacteria</taxon>
        <taxon>Bacillati</taxon>
        <taxon>Actinomycetota</taxon>
        <taxon>Actinomycetes</taxon>
        <taxon>Kitasatosporales</taxon>
        <taxon>Streptomycetaceae</taxon>
        <taxon>Streptomyces</taxon>
    </lineage>
</organism>
<accession>A0ABQ2Z9K4</accession>
<feature type="transmembrane region" description="Helical" evidence="2">
    <location>
        <begin position="679"/>
        <end position="697"/>
    </location>
</feature>
<keyword evidence="2" id="KW-0472">Membrane</keyword>
<reference evidence="5" key="1">
    <citation type="journal article" date="2019" name="Int. J. Syst. Evol. Microbiol.">
        <title>The Global Catalogue of Microorganisms (GCM) 10K type strain sequencing project: providing services to taxonomists for standard genome sequencing and annotation.</title>
        <authorList>
            <consortium name="The Broad Institute Genomics Platform"/>
            <consortium name="The Broad Institute Genome Sequencing Center for Infectious Disease"/>
            <person name="Wu L."/>
            <person name="Ma J."/>
        </authorList>
    </citation>
    <scope>NUCLEOTIDE SEQUENCE [LARGE SCALE GENOMIC DNA]</scope>
    <source>
        <strain evidence="5">JCM 4586</strain>
    </source>
</reference>